<keyword evidence="4" id="KW-1185">Reference proteome</keyword>
<organism evidence="3 4">
    <name type="scientific">Cylicocyclus nassatus</name>
    <name type="common">Nematode worm</name>
    <dbReference type="NCBI Taxonomy" id="53992"/>
    <lineage>
        <taxon>Eukaryota</taxon>
        <taxon>Metazoa</taxon>
        <taxon>Ecdysozoa</taxon>
        <taxon>Nematoda</taxon>
        <taxon>Chromadorea</taxon>
        <taxon>Rhabditida</taxon>
        <taxon>Rhabditina</taxon>
        <taxon>Rhabditomorpha</taxon>
        <taxon>Strongyloidea</taxon>
        <taxon>Strongylidae</taxon>
        <taxon>Cylicocyclus</taxon>
    </lineage>
</organism>
<dbReference type="InterPro" id="IPR029071">
    <property type="entry name" value="Ubiquitin-like_domsf"/>
</dbReference>
<evidence type="ECO:0000313" key="3">
    <source>
        <dbReference type="EMBL" id="CAJ0598046.1"/>
    </source>
</evidence>
<dbReference type="Proteomes" id="UP001176961">
    <property type="component" value="Unassembled WGS sequence"/>
</dbReference>
<evidence type="ECO:0000256" key="1">
    <source>
        <dbReference type="SAM" id="MobiDB-lite"/>
    </source>
</evidence>
<comment type="caution">
    <text evidence="3">The sequence shown here is derived from an EMBL/GenBank/DDBJ whole genome shotgun (WGS) entry which is preliminary data.</text>
</comment>
<feature type="region of interest" description="Disordered" evidence="1">
    <location>
        <begin position="25"/>
        <end position="45"/>
    </location>
</feature>
<dbReference type="SUPFAM" id="SSF54236">
    <property type="entry name" value="Ubiquitin-like"/>
    <property type="match status" value="1"/>
</dbReference>
<sequence length="170" mass="18938">MSILFARVPYSFCIRVRALPFYMSRSPEPKRDESSLSPPKLDDENIGSAPIQITVHSVMAGLKDVTITVPADATVGKLKRIISIISDVPTEQQILVFKDKVLSNENATLSSYGMIMACTITMNLKMNTGSRKQEKTRAAEMMLFLPLLLMPKDDVNDLRGTIREMTDVKS</sequence>
<reference evidence="3" key="1">
    <citation type="submission" date="2023-07" db="EMBL/GenBank/DDBJ databases">
        <authorList>
            <consortium name="CYATHOMIX"/>
        </authorList>
    </citation>
    <scope>NUCLEOTIDE SEQUENCE</scope>
    <source>
        <strain evidence="3">N/A</strain>
    </source>
</reference>
<dbReference type="EMBL" id="CATQJL010000223">
    <property type="protein sequence ID" value="CAJ0598046.1"/>
    <property type="molecule type" value="Genomic_DNA"/>
</dbReference>
<protein>
    <recommendedName>
        <fullName evidence="2">Ubiquitin-like domain-containing protein</fullName>
    </recommendedName>
</protein>
<name>A0AA36GTU8_CYLNA</name>
<dbReference type="Gene3D" id="3.10.20.90">
    <property type="entry name" value="Phosphatidylinositol 3-kinase Catalytic Subunit, Chain A, domain 1"/>
    <property type="match status" value="1"/>
</dbReference>
<feature type="domain" description="Ubiquitin-like" evidence="2">
    <location>
        <begin position="51"/>
        <end position="129"/>
    </location>
</feature>
<evidence type="ECO:0000259" key="2">
    <source>
        <dbReference type="PROSITE" id="PS50053"/>
    </source>
</evidence>
<accession>A0AA36GTU8</accession>
<evidence type="ECO:0000313" key="4">
    <source>
        <dbReference type="Proteomes" id="UP001176961"/>
    </source>
</evidence>
<dbReference type="Pfam" id="PF00240">
    <property type="entry name" value="ubiquitin"/>
    <property type="match status" value="1"/>
</dbReference>
<dbReference type="PROSITE" id="PS50053">
    <property type="entry name" value="UBIQUITIN_2"/>
    <property type="match status" value="1"/>
</dbReference>
<dbReference type="AlphaFoldDB" id="A0AA36GTU8"/>
<dbReference type="InterPro" id="IPR000626">
    <property type="entry name" value="Ubiquitin-like_dom"/>
</dbReference>
<dbReference type="CDD" id="cd17039">
    <property type="entry name" value="Ubl_ubiquitin_like"/>
    <property type="match status" value="1"/>
</dbReference>
<dbReference type="SMART" id="SM00213">
    <property type="entry name" value="UBQ"/>
    <property type="match status" value="1"/>
</dbReference>
<proteinExistence type="predicted"/>
<gene>
    <name evidence="3" type="ORF">CYNAS_LOCUS10029</name>
</gene>